<evidence type="ECO:0000313" key="1">
    <source>
        <dbReference type="EMBL" id="MVZ64172.1"/>
    </source>
</evidence>
<reference evidence="1 2" key="1">
    <citation type="submission" date="2019-12" db="EMBL/GenBank/DDBJ databases">
        <authorList>
            <person name="Dong K."/>
        </authorList>
    </citation>
    <scope>NUCLEOTIDE SEQUENCE [LARGE SCALE GENOMIC DNA]</scope>
    <source>
        <strain evidence="1 2">JCM 31225</strain>
    </source>
</reference>
<organism evidence="1 2">
    <name type="scientific">Sphingobacterium humi</name>
    <dbReference type="NCBI Taxonomy" id="1796905"/>
    <lineage>
        <taxon>Bacteria</taxon>
        <taxon>Pseudomonadati</taxon>
        <taxon>Bacteroidota</taxon>
        <taxon>Sphingobacteriia</taxon>
        <taxon>Sphingobacteriales</taxon>
        <taxon>Sphingobacteriaceae</taxon>
        <taxon>Sphingobacterium</taxon>
    </lineage>
</organism>
<dbReference type="OrthoDB" id="798594at2"/>
<gene>
    <name evidence="1" type="ORF">GQF63_19290</name>
</gene>
<dbReference type="RefSeq" id="WP_160370887.1">
    <property type="nucleotide sequence ID" value="NZ_WSQA01000024.1"/>
</dbReference>
<accession>A0A6N8L8U1</accession>
<evidence type="ECO:0000313" key="2">
    <source>
        <dbReference type="Proteomes" id="UP000435036"/>
    </source>
</evidence>
<comment type="caution">
    <text evidence="1">The sequence shown here is derived from an EMBL/GenBank/DDBJ whole genome shotgun (WGS) entry which is preliminary data.</text>
</comment>
<dbReference type="Proteomes" id="UP000435036">
    <property type="component" value="Unassembled WGS sequence"/>
</dbReference>
<keyword evidence="2" id="KW-1185">Reference proteome</keyword>
<dbReference type="AlphaFoldDB" id="A0A6N8L8U1"/>
<dbReference type="EMBL" id="WSQA01000024">
    <property type="protein sequence ID" value="MVZ64172.1"/>
    <property type="molecule type" value="Genomic_DNA"/>
</dbReference>
<proteinExistence type="predicted"/>
<name>A0A6N8L8U1_9SPHI</name>
<protein>
    <submittedName>
        <fullName evidence="1">3-isopropylmalate dehydratase</fullName>
    </submittedName>
</protein>
<sequence>MYITDLYGQKKEVTDLDTAIAQAENFKDMHHIPPLESDKERQAYWRDIYKKLIQLKSKENEQSCR</sequence>